<evidence type="ECO:0000256" key="3">
    <source>
        <dbReference type="ARBA" id="ARBA00022729"/>
    </source>
</evidence>
<evidence type="ECO:0000313" key="9">
    <source>
        <dbReference type="EMBL" id="UVQ75634.1"/>
    </source>
</evidence>
<evidence type="ECO:0000256" key="1">
    <source>
        <dbReference type="ARBA" id="ARBA00004442"/>
    </source>
</evidence>
<dbReference type="InterPro" id="IPR012944">
    <property type="entry name" value="SusD_RagB_dom"/>
</dbReference>
<evidence type="ECO:0000256" key="5">
    <source>
        <dbReference type="ARBA" id="ARBA00023237"/>
    </source>
</evidence>
<accession>A0A3E5GIV3</accession>
<sequence>MKLIQKIIQISRTLLISCCLLTSCNYLDVIPPAQADFDDTMKDEAATLNFLFTCYGYIPRVHPFEFKAFEQSADELISPKMWDDYQQQVAWGTISPSYYNSWGGDDMNIWTPSYNWLGYVHHFLSLIDELQPTGVTEDDKAQYKAECYFLEAYYHFRVLQAFGPCPLITEKVDPNITNDQIPGRSHFDYCVDYIVGKLDDAANVLPATRATEDLGRATSTICKCLKARVLLYAASPLWNGSFFKPDWQNENYETPDYGKELVSNSYDREKWNRALTACQEALTAAKAAGHDLFDIDTANKKAERDGVELPFIPGKEEDTPENEEFKERVRMFQYLITANEGDNNKEIIWGQRIDSDVNNGGEATDSRLPNRVVKKSDGSWAGGWAGLAPTLYAVQHFYTENGELPEQDSDFYPKSEWYTRFYEGTSSPELATNGLDSEDVKNDIIKLNAKREARFYAWIAFDGCEYAKKINNGNPLWLNFKNTNTNGWRSSDSRNIAGTGYLSKKFIDPNIRFSASGTRSHTPSRRPFIRMAELYLNLAECYAALDDTPNAIENLNVIRKRAGVRDLETADLTDMNITEWVRNERFIELYEEGHRYYDLRRWAIAPQMLKAGLRYGLNGLALNPNFEEFNTPTQIDQPFKWDDRLYLLPVWSRSDMDELYSNPQMVQAPGY</sequence>
<dbReference type="GO" id="GO:0009279">
    <property type="term" value="C:cell outer membrane"/>
    <property type="evidence" value="ECO:0007669"/>
    <property type="project" value="UniProtKB-SubCell"/>
</dbReference>
<keyword evidence="3" id="KW-0732">Signal</keyword>
<feature type="domain" description="RagB/SusD" evidence="6">
    <location>
        <begin position="345"/>
        <end position="671"/>
    </location>
</feature>
<dbReference type="PROSITE" id="PS51257">
    <property type="entry name" value="PROKAR_LIPOPROTEIN"/>
    <property type="match status" value="1"/>
</dbReference>
<evidence type="ECO:0000313" key="10">
    <source>
        <dbReference type="Proteomes" id="UP000095606"/>
    </source>
</evidence>
<dbReference type="AlphaFoldDB" id="A0A174JKV1"/>
<evidence type="ECO:0000256" key="2">
    <source>
        <dbReference type="ARBA" id="ARBA00006275"/>
    </source>
</evidence>
<reference evidence="8 10" key="1">
    <citation type="submission" date="2015-09" db="EMBL/GenBank/DDBJ databases">
        <authorList>
            <consortium name="Pathogen Informatics"/>
        </authorList>
    </citation>
    <scope>NUCLEOTIDE SEQUENCE [LARGE SCALE GENOMIC DNA]</scope>
    <source>
        <strain evidence="8 10">2789STDY5834846</strain>
    </source>
</reference>
<dbReference type="InterPro" id="IPR033985">
    <property type="entry name" value="SusD-like_N"/>
</dbReference>
<evidence type="ECO:0000256" key="4">
    <source>
        <dbReference type="ARBA" id="ARBA00023136"/>
    </source>
</evidence>
<evidence type="ECO:0000313" key="11">
    <source>
        <dbReference type="Proteomes" id="UP001060104"/>
    </source>
</evidence>
<gene>
    <name evidence="8" type="ORF">ERS852461_01629</name>
    <name evidence="9" type="ORF">NXY30_04310</name>
</gene>
<keyword evidence="5" id="KW-0998">Cell outer membrane</keyword>
<dbReference type="Gene3D" id="1.25.40.390">
    <property type="match status" value="1"/>
</dbReference>
<proteinExistence type="inferred from homology"/>
<evidence type="ECO:0000259" key="7">
    <source>
        <dbReference type="Pfam" id="PF14322"/>
    </source>
</evidence>
<name>A0A174JKV1_9BACE</name>
<organism evidence="8 10">
    <name type="scientific">Bacteroides faecis</name>
    <dbReference type="NCBI Taxonomy" id="674529"/>
    <lineage>
        <taxon>Bacteria</taxon>
        <taxon>Pseudomonadati</taxon>
        <taxon>Bacteroidota</taxon>
        <taxon>Bacteroidia</taxon>
        <taxon>Bacteroidales</taxon>
        <taxon>Bacteroidaceae</taxon>
        <taxon>Bacteroides</taxon>
    </lineage>
</organism>
<dbReference type="SUPFAM" id="SSF48452">
    <property type="entry name" value="TPR-like"/>
    <property type="match status" value="1"/>
</dbReference>
<dbReference type="RefSeq" id="WP_055269256.1">
    <property type="nucleotide sequence ID" value="NZ_CABMFH010000004.1"/>
</dbReference>
<comment type="similarity">
    <text evidence="2">Belongs to the SusD family.</text>
</comment>
<keyword evidence="4" id="KW-0472">Membrane</keyword>
<dbReference type="EMBL" id="CZAE01000006">
    <property type="protein sequence ID" value="CUP00333.1"/>
    <property type="molecule type" value="Genomic_DNA"/>
</dbReference>
<feature type="domain" description="SusD-like N-terminal" evidence="7">
    <location>
        <begin position="97"/>
        <end position="229"/>
    </location>
</feature>
<dbReference type="InterPro" id="IPR011990">
    <property type="entry name" value="TPR-like_helical_dom_sf"/>
</dbReference>
<evidence type="ECO:0000259" key="6">
    <source>
        <dbReference type="Pfam" id="PF07980"/>
    </source>
</evidence>
<dbReference type="Proteomes" id="UP001060104">
    <property type="component" value="Chromosome"/>
</dbReference>
<dbReference type="Pfam" id="PF14322">
    <property type="entry name" value="SusD-like_3"/>
    <property type="match status" value="1"/>
</dbReference>
<dbReference type="GeneID" id="69587875"/>
<comment type="subcellular location">
    <subcellularLocation>
        <location evidence="1">Cell outer membrane</location>
    </subcellularLocation>
</comment>
<dbReference type="EMBL" id="CP103141">
    <property type="protein sequence ID" value="UVQ75634.1"/>
    <property type="molecule type" value="Genomic_DNA"/>
</dbReference>
<evidence type="ECO:0000313" key="8">
    <source>
        <dbReference type="EMBL" id="CUP00333.1"/>
    </source>
</evidence>
<dbReference type="Pfam" id="PF07980">
    <property type="entry name" value="SusD_RagB"/>
    <property type="match status" value="1"/>
</dbReference>
<protein>
    <submittedName>
        <fullName evidence="8">RagB/SusD domain protein</fullName>
    </submittedName>
    <submittedName>
        <fullName evidence="9">RagB/SusD family nutrient uptake outer membrane protein</fullName>
    </submittedName>
</protein>
<accession>A0A174JKV1</accession>
<dbReference type="Proteomes" id="UP000095606">
    <property type="component" value="Unassembled WGS sequence"/>
</dbReference>
<keyword evidence="11" id="KW-1185">Reference proteome</keyword>
<reference evidence="9" key="2">
    <citation type="submission" date="2022-08" db="EMBL/GenBank/DDBJ databases">
        <title>Genome Sequencing of Bacteroides fragilis Group Isolates with Nanopore Technology.</title>
        <authorList>
            <person name="Tisza M.J."/>
            <person name="Smith D."/>
            <person name="Dekker J.P."/>
        </authorList>
    </citation>
    <scope>NUCLEOTIDE SEQUENCE</scope>
    <source>
        <strain evidence="9">BFG-527</strain>
    </source>
</reference>